<dbReference type="EMBL" id="WYDN01000170">
    <property type="protein sequence ID" value="NAZ18056.1"/>
    <property type="molecule type" value="Genomic_DNA"/>
</dbReference>
<dbReference type="RefSeq" id="WP_161450307.1">
    <property type="nucleotide sequence ID" value="NZ_WYDN01000170.1"/>
</dbReference>
<protein>
    <submittedName>
        <fullName evidence="1">Uncharacterized protein</fullName>
    </submittedName>
</protein>
<sequence length="114" mass="12049">MFDLGDAAVDAHMHLFNGRDVPARGFLLQVVFRDMAGSLPGGLLQPLADLIVGFLLAGTRTAGQELADRRPAAPVDDQALLARAIDDYYGQARTQAQTMVARRSVRAGGDVAAG</sequence>
<dbReference type="AlphaFoldDB" id="A0A6L9GFA9"/>
<gene>
    <name evidence="1" type="ORF">GT020_18700</name>
</gene>
<reference evidence="1 2" key="1">
    <citation type="submission" date="2020-01" db="EMBL/GenBank/DDBJ databases">
        <title>Glutamicibacter soli M275.</title>
        <authorList>
            <person name="Meng X."/>
        </authorList>
    </citation>
    <scope>NUCLEOTIDE SEQUENCE [LARGE SCALE GENOMIC DNA]</scope>
    <source>
        <strain evidence="1 2">M275</strain>
    </source>
</reference>
<comment type="caution">
    <text evidence="1">The sequence shown here is derived from an EMBL/GenBank/DDBJ whole genome shotgun (WGS) entry which is preliminary data.</text>
</comment>
<feature type="non-terminal residue" evidence="1">
    <location>
        <position position="114"/>
    </location>
</feature>
<evidence type="ECO:0000313" key="1">
    <source>
        <dbReference type="EMBL" id="NAZ18056.1"/>
    </source>
</evidence>
<dbReference type="Proteomes" id="UP000477543">
    <property type="component" value="Unassembled WGS sequence"/>
</dbReference>
<organism evidence="1 2">
    <name type="scientific">Glutamicibacter soli</name>
    <dbReference type="NCBI Taxonomy" id="453836"/>
    <lineage>
        <taxon>Bacteria</taxon>
        <taxon>Bacillati</taxon>
        <taxon>Actinomycetota</taxon>
        <taxon>Actinomycetes</taxon>
        <taxon>Micrococcales</taxon>
        <taxon>Micrococcaceae</taxon>
        <taxon>Glutamicibacter</taxon>
    </lineage>
</organism>
<accession>A0A6L9GFA9</accession>
<name>A0A6L9GFA9_9MICC</name>
<evidence type="ECO:0000313" key="2">
    <source>
        <dbReference type="Proteomes" id="UP000477543"/>
    </source>
</evidence>
<proteinExistence type="predicted"/>